<dbReference type="EMBL" id="KQ982339">
    <property type="protein sequence ID" value="KYQ57378.1"/>
    <property type="molecule type" value="Genomic_DNA"/>
</dbReference>
<gene>
    <name evidence="1" type="ORF">ALC60_03697</name>
</gene>
<dbReference type="Proteomes" id="UP000075809">
    <property type="component" value="Unassembled WGS sequence"/>
</dbReference>
<proteinExistence type="predicted"/>
<evidence type="ECO:0000313" key="2">
    <source>
        <dbReference type="Proteomes" id="UP000075809"/>
    </source>
</evidence>
<protein>
    <submittedName>
        <fullName evidence="1">Uncharacterized protein</fullName>
    </submittedName>
</protein>
<keyword evidence="2" id="KW-1185">Reference proteome</keyword>
<organism evidence="1 2">
    <name type="scientific">Mycetomoellerius zeteki</name>
    <dbReference type="NCBI Taxonomy" id="64791"/>
    <lineage>
        <taxon>Eukaryota</taxon>
        <taxon>Metazoa</taxon>
        <taxon>Ecdysozoa</taxon>
        <taxon>Arthropoda</taxon>
        <taxon>Hexapoda</taxon>
        <taxon>Insecta</taxon>
        <taxon>Pterygota</taxon>
        <taxon>Neoptera</taxon>
        <taxon>Endopterygota</taxon>
        <taxon>Hymenoptera</taxon>
        <taxon>Apocrita</taxon>
        <taxon>Aculeata</taxon>
        <taxon>Formicoidea</taxon>
        <taxon>Formicidae</taxon>
        <taxon>Myrmicinae</taxon>
        <taxon>Mycetomoellerius</taxon>
    </lineage>
</organism>
<reference evidence="1 2" key="1">
    <citation type="submission" date="2015-09" db="EMBL/GenBank/DDBJ databases">
        <title>Trachymyrmex zeteki WGS genome.</title>
        <authorList>
            <person name="Nygaard S."/>
            <person name="Hu H."/>
            <person name="Boomsma J."/>
            <person name="Zhang G."/>
        </authorList>
    </citation>
    <scope>NUCLEOTIDE SEQUENCE [LARGE SCALE GENOMIC DNA]</scope>
    <source>
        <strain evidence="1">Tzet28-1</strain>
        <tissue evidence="1">Whole body</tissue>
    </source>
</reference>
<dbReference type="AlphaFoldDB" id="A0A151XAS3"/>
<evidence type="ECO:0000313" key="1">
    <source>
        <dbReference type="EMBL" id="KYQ57378.1"/>
    </source>
</evidence>
<sequence length="212" mass="23563">MKGKEQSKINGKIVKDLEKHINGTGKAMLVVPPVSIKMNEPKTKGRTETRIASGFRSADIPTQCCTRLTHRNTYYLPDFINAVVPTITNSRTPCSENHSRSVVSNGGWQRNTFITGVNQFGPNYRRHMATPYGPGSIKSSVSARAARIEGSHARPADIGQHPLCSPMYQRPSFNGIDGLRPASSVREGAYYRMRLIEGVYKNNSSTYIKYEI</sequence>
<name>A0A151XAS3_9HYME</name>
<accession>A0A151XAS3</accession>